<dbReference type="STRING" id="45068.Llon_0769"/>
<dbReference type="GO" id="GO:0005524">
    <property type="term" value="F:ATP binding"/>
    <property type="evidence" value="ECO:0007669"/>
    <property type="project" value="UniProtKB-KW"/>
</dbReference>
<dbReference type="Pfam" id="PF14572">
    <property type="entry name" value="Pribosyl_synth"/>
    <property type="match status" value="1"/>
</dbReference>
<gene>
    <name evidence="11" type="primary">prs_2</name>
    <name evidence="11" type="ORF">Llon_0769</name>
</gene>
<dbReference type="Pfam" id="PF13793">
    <property type="entry name" value="Pribosyltran_N"/>
    <property type="match status" value="1"/>
</dbReference>
<dbReference type="RefSeq" id="WP_202813338.1">
    <property type="nucleotide sequence ID" value="NZ_CAAAHZ010000014.1"/>
</dbReference>
<dbReference type="InterPro" id="IPR029057">
    <property type="entry name" value="PRTase-like"/>
</dbReference>
<dbReference type="InterPro" id="IPR000836">
    <property type="entry name" value="PRTase_dom"/>
</dbReference>
<dbReference type="Proteomes" id="UP000054997">
    <property type="component" value="Unassembled WGS sequence"/>
</dbReference>
<evidence type="ECO:0000256" key="2">
    <source>
        <dbReference type="ARBA" id="ARBA00022679"/>
    </source>
</evidence>
<keyword evidence="6 11" id="KW-0418">Kinase</keyword>
<keyword evidence="3" id="KW-0479">Metal-binding</keyword>
<dbReference type="InterPro" id="IPR005946">
    <property type="entry name" value="Rib-P_diPkinase"/>
</dbReference>
<evidence type="ECO:0000256" key="8">
    <source>
        <dbReference type="ARBA" id="ARBA00022842"/>
    </source>
</evidence>
<keyword evidence="8" id="KW-0460">Magnesium</keyword>
<evidence type="ECO:0000256" key="4">
    <source>
        <dbReference type="ARBA" id="ARBA00022727"/>
    </source>
</evidence>
<dbReference type="GO" id="GO:0000287">
    <property type="term" value="F:magnesium ion binding"/>
    <property type="evidence" value="ECO:0007669"/>
    <property type="project" value="InterPro"/>
</dbReference>
<dbReference type="EC" id="2.7.6.1" evidence="1"/>
<dbReference type="GO" id="GO:0005737">
    <property type="term" value="C:cytoplasm"/>
    <property type="evidence" value="ECO:0007669"/>
    <property type="project" value="TreeGrafter"/>
</dbReference>
<accession>A0A0W0VNA3</accession>
<keyword evidence="5" id="KW-0547">Nucleotide-binding</keyword>
<dbReference type="NCBIfam" id="TIGR01251">
    <property type="entry name" value="ribP_PPkin"/>
    <property type="match status" value="1"/>
</dbReference>
<dbReference type="GO" id="GO:0006164">
    <property type="term" value="P:purine nucleotide biosynthetic process"/>
    <property type="evidence" value="ECO:0007669"/>
    <property type="project" value="TreeGrafter"/>
</dbReference>
<proteinExistence type="predicted"/>
<evidence type="ECO:0000313" key="11">
    <source>
        <dbReference type="EMBL" id="KTD21604.1"/>
    </source>
</evidence>
<dbReference type="SMART" id="SM01400">
    <property type="entry name" value="Pribosyltran_N"/>
    <property type="match status" value="1"/>
</dbReference>
<dbReference type="GO" id="GO:0002189">
    <property type="term" value="C:ribose phosphate diphosphokinase complex"/>
    <property type="evidence" value="ECO:0007669"/>
    <property type="project" value="TreeGrafter"/>
</dbReference>
<dbReference type="SUPFAM" id="SSF53271">
    <property type="entry name" value="PRTase-like"/>
    <property type="match status" value="1"/>
</dbReference>
<sequence length="338" mass="37390">MDIKLFAINASRQFGEKIAQSSSCIRLAELEERDFADGEHKIRSLESVRGQTVFVLQSLYSDREQSVNDKICRLLFLIAALKDAFAAKVIAVIPYFAYARKDRKTKTRDPVTMKYMARLLEASGADALLTMDIHNLAALQNAFSIPVEHLEARLLFAPYVADLLHDEEIVVVSPDAGGAKRAELFQELLGQLLQKEIGNAFLQKKRSKDEVTGGQLVVGNVKGRTAVIIDDIISSGSTLQLAADALNKQGAKRIVACATHGLFAGESNKNLSEPALERVIITNTVSPFRLDKILQENKLIMLDAAPLFAEAILTIYQNGSMVELSREFPLRRTEKKDC</sequence>
<keyword evidence="2" id="KW-0808">Transferase</keyword>
<organism evidence="11 12">
    <name type="scientific">Legionella londiniensis</name>
    <dbReference type="NCBI Taxonomy" id="45068"/>
    <lineage>
        <taxon>Bacteria</taxon>
        <taxon>Pseudomonadati</taxon>
        <taxon>Pseudomonadota</taxon>
        <taxon>Gammaproteobacteria</taxon>
        <taxon>Legionellales</taxon>
        <taxon>Legionellaceae</taxon>
        <taxon>Legionella</taxon>
    </lineage>
</organism>
<evidence type="ECO:0000256" key="3">
    <source>
        <dbReference type="ARBA" id="ARBA00022723"/>
    </source>
</evidence>
<keyword evidence="4" id="KW-0545">Nucleotide biosynthesis</keyword>
<name>A0A0W0VNA3_9GAMM</name>
<dbReference type="PATRIC" id="fig|45068.5.peg.819"/>
<dbReference type="GO" id="GO:0016301">
    <property type="term" value="F:kinase activity"/>
    <property type="evidence" value="ECO:0007669"/>
    <property type="project" value="UniProtKB-KW"/>
</dbReference>
<dbReference type="EMBL" id="LNYK01000014">
    <property type="protein sequence ID" value="KTD21604.1"/>
    <property type="molecule type" value="Genomic_DNA"/>
</dbReference>
<dbReference type="GO" id="GO:0004749">
    <property type="term" value="F:ribose phosphate diphosphokinase activity"/>
    <property type="evidence" value="ECO:0007669"/>
    <property type="project" value="UniProtKB-EC"/>
</dbReference>
<protein>
    <recommendedName>
        <fullName evidence="1">ribose-phosphate diphosphokinase</fullName>
        <ecNumber evidence="1">2.7.6.1</ecNumber>
    </recommendedName>
</protein>
<dbReference type="FunFam" id="3.40.50.2020:FF:000007">
    <property type="entry name" value="Ribose-phosphate pyrophosphokinase"/>
    <property type="match status" value="1"/>
</dbReference>
<evidence type="ECO:0000256" key="7">
    <source>
        <dbReference type="ARBA" id="ARBA00022840"/>
    </source>
</evidence>
<feature type="domain" description="Ribose-phosphate pyrophosphokinase N-terminal" evidence="10">
    <location>
        <begin position="3"/>
        <end position="124"/>
    </location>
</feature>
<keyword evidence="7" id="KW-0067">ATP-binding</keyword>
<evidence type="ECO:0000256" key="5">
    <source>
        <dbReference type="ARBA" id="ARBA00022741"/>
    </source>
</evidence>
<comment type="catalytic activity">
    <reaction evidence="9">
        <text>D-ribose 5-phosphate + ATP = 5-phospho-alpha-D-ribose 1-diphosphate + AMP + H(+)</text>
        <dbReference type="Rhea" id="RHEA:15609"/>
        <dbReference type="ChEBI" id="CHEBI:15378"/>
        <dbReference type="ChEBI" id="CHEBI:30616"/>
        <dbReference type="ChEBI" id="CHEBI:58017"/>
        <dbReference type="ChEBI" id="CHEBI:78346"/>
        <dbReference type="ChEBI" id="CHEBI:456215"/>
        <dbReference type="EC" id="2.7.6.1"/>
    </reaction>
</comment>
<evidence type="ECO:0000256" key="1">
    <source>
        <dbReference type="ARBA" id="ARBA00013247"/>
    </source>
</evidence>
<dbReference type="GO" id="GO:0006015">
    <property type="term" value="P:5-phosphoribose 1-diphosphate biosynthetic process"/>
    <property type="evidence" value="ECO:0007669"/>
    <property type="project" value="TreeGrafter"/>
</dbReference>
<evidence type="ECO:0000256" key="6">
    <source>
        <dbReference type="ARBA" id="ARBA00022777"/>
    </source>
</evidence>
<evidence type="ECO:0000256" key="9">
    <source>
        <dbReference type="ARBA" id="ARBA00049535"/>
    </source>
</evidence>
<dbReference type="AlphaFoldDB" id="A0A0W0VNA3"/>
<reference evidence="11 12" key="1">
    <citation type="submission" date="2015-11" db="EMBL/GenBank/DDBJ databases">
        <title>Genomic analysis of 38 Legionella species identifies large and diverse effector repertoires.</title>
        <authorList>
            <person name="Burstein D."/>
            <person name="Amaro F."/>
            <person name="Zusman T."/>
            <person name="Lifshitz Z."/>
            <person name="Cohen O."/>
            <person name="Gilbert J.A."/>
            <person name="Pupko T."/>
            <person name="Shuman H.A."/>
            <person name="Segal G."/>
        </authorList>
    </citation>
    <scope>NUCLEOTIDE SEQUENCE [LARGE SCALE GENOMIC DNA]</scope>
    <source>
        <strain evidence="11 12">ATCC 49505</strain>
    </source>
</reference>
<dbReference type="PANTHER" id="PTHR10210:SF32">
    <property type="entry name" value="RIBOSE-PHOSPHATE PYROPHOSPHOKINASE 2"/>
    <property type="match status" value="1"/>
</dbReference>
<dbReference type="Gene3D" id="3.40.50.2020">
    <property type="match status" value="2"/>
</dbReference>
<keyword evidence="12" id="KW-1185">Reference proteome</keyword>
<dbReference type="CDD" id="cd06223">
    <property type="entry name" value="PRTases_typeI"/>
    <property type="match status" value="1"/>
</dbReference>
<evidence type="ECO:0000313" key="12">
    <source>
        <dbReference type="Proteomes" id="UP000054997"/>
    </source>
</evidence>
<evidence type="ECO:0000259" key="10">
    <source>
        <dbReference type="Pfam" id="PF13793"/>
    </source>
</evidence>
<dbReference type="PANTHER" id="PTHR10210">
    <property type="entry name" value="RIBOSE-PHOSPHATE DIPHOSPHOKINASE FAMILY MEMBER"/>
    <property type="match status" value="1"/>
</dbReference>
<comment type="caution">
    <text evidence="11">The sequence shown here is derived from an EMBL/GenBank/DDBJ whole genome shotgun (WGS) entry which is preliminary data.</text>
</comment>
<dbReference type="InterPro" id="IPR029099">
    <property type="entry name" value="Pribosyltran_N"/>
</dbReference>